<sequence>MPMAFEKKQEGTFEYLETGGTGEPLVLLHGLFGGLSNFGAQIEYFRSKYNVIIPTLPIMTLPLRKVSLAGLVDHLAAFIKHKGYPPIHLMGNSLGGHVGILYAMDHPENIATITLSGSSGLFESAMGNSLPPRKNYEFIKKKTESTFYDPAVSSKELVDEVFATVNDRNKGLRIIMTAKSAVRHNLAHKLDKIKAPTLLVWGNQDTITPPFVGEQFNELIADSELHFIDKCAHAPMMERPEEFNAIMGDWLERVRESSSQGVK</sequence>
<name>A0A1H9P5P7_9BACT</name>
<dbReference type="Gene3D" id="3.40.50.1820">
    <property type="entry name" value="alpha/beta hydrolase"/>
    <property type="match status" value="1"/>
</dbReference>
<dbReference type="GO" id="GO:0047372">
    <property type="term" value="F:monoacylglycerol lipase activity"/>
    <property type="evidence" value="ECO:0007669"/>
    <property type="project" value="TreeGrafter"/>
</dbReference>
<dbReference type="InterPro" id="IPR000073">
    <property type="entry name" value="AB_hydrolase_1"/>
</dbReference>
<keyword evidence="3" id="KW-1185">Reference proteome</keyword>
<dbReference type="AlphaFoldDB" id="A0A1H9P5P7"/>
<evidence type="ECO:0000313" key="2">
    <source>
        <dbReference type="EMBL" id="SER42893.1"/>
    </source>
</evidence>
<dbReference type="InterPro" id="IPR050266">
    <property type="entry name" value="AB_hydrolase_sf"/>
</dbReference>
<organism evidence="2 3">
    <name type="scientific">Neolewinella agarilytica</name>
    <dbReference type="NCBI Taxonomy" id="478744"/>
    <lineage>
        <taxon>Bacteria</taxon>
        <taxon>Pseudomonadati</taxon>
        <taxon>Bacteroidota</taxon>
        <taxon>Saprospiria</taxon>
        <taxon>Saprospirales</taxon>
        <taxon>Lewinellaceae</taxon>
        <taxon>Neolewinella</taxon>
    </lineage>
</organism>
<dbReference type="Proteomes" id="UP000199021">
    <property type="component" value="Unassembled WGS sequence"/>
</dbReference>
<dbReference type="PANTHER" id="PTHR43798">
    <property type="entry name" value="MONOACYLGLYCEROL LIPASE"/>
    <property type="match status" value="1"/>
</dbReference>
<dbReference type="FunCoup" id="A0A1H9P5P7">
    <property type="interactions" value="274"/>
</dbReference>
<dbReference type="InParanoid" id="A0A1H9P5P7"/>
<accession>A0A1H9P5P7</accession>
<protein>
    <submittedName>
        <fullName evidence="2">Pimeloyl-ACP methyl ester carboxylesterase</fullName>
    </submittedName>
</protein>
<evidence type="ECO:0000313" key="3">
    <source>
        <dbReference type="Proteomes" id="UP000199021"/>
    </source>
</evidence>
<evidence type="ECO:0000259" key="1">
    <source>
        <dbReference type="Pfam" id="PF12697"/>
    </source>
</evidence>
<dbReference type="SUPFAM" id="SSF53474">
    <property type="entry name" value="alpha/beta-Hydrolases"/>
    <property type="match status" value="1"/>
</dbReference>
<dbReference type="InterPro" id="IPR029058">
    <property type="entry name" value="AB_hydrolase_fold"/>
</dbReference>
<reference evidence="3" key="1">
    <citation type="submission" date="2016-10" db="EMBL/GenBank/DDBJ databases">
        <authorList>
            <person name="Varghese N."/>
            <person name="Submissions S."/>
        </authorList>
    </citation>
    <scope>NUCLEOTIDE SEQUENCE [LARGE SCALE GENOMIC DNA]</scope>
    <source>
        <strain evidence="3">DSM 24740</strain>
    </source>
</reference>
<dbReference type="EMBL" id="FOFB01000042">
    <property type="protein sequence ID" value="SER42893.1"/>
    <property type="molecule type" value="Genomic_DNA"/>
</dbReference>
<dbReference type="GO" id="GO:0016020">
    <property type="term" value="C:membrane"/>
    <property type="evidence" value="ECO:0007669"/>
    <property type="project" value="TreeGrafter"/>
</dbReference>
<dbReference type="Pfam" id="PF12697">
    <property type="entry name" value="Abhydrolase_6"/>
    <property type="match status" value="1"/>
</dbReference>
<dbReference type="PRINTS" id="PR00111">
    <property type="entry name" value="ABHYDROLASE"/>
</dbReference>
<proteinExistence type="predicted"/>
<gene>
    <name evidence="2" type="ORF">SAMN05444359_14220</name>
</gene>
<dbReference type="GO" id="GO:0046464">
    <property type="term" value="P:acylglycerol catabolic process"/>
    <property type="evidence" value="ECO:0007669"/>
    <property type="project" value="TreeGrafter"/>
</dbReference>
<dbReference type="PANTHER" id="PTHR43798:SF5">
    <property type="entry name" value="MONOACYLGLYCEROL LIPASE ABHD6"/>
    <property type="match status" value="1"/>
</dbReference>
<feature type="domain" description="AB hydrolase-1" evidence="1">
    <location>
        <begin position="25"/>
        <end position="245"/>
    </location>
</feature>
<dbReference type="STRING" id="478744.SAMN05444359_14220"/>